<sequence>MNDSREPLDAGAPDAHGAGGASGGRTGAHRSPAHRAARRTPRGALVAGAALVIAGATTVTVAAWPQSPEPAGPPAAASGPAAPASPGPPDVPGSVGDDAKPPAPAASRARPVSGPPRTIPFVRDVRAAEGPGWRPTATTRVVVAAGSERALADEGRLLADELGKPYAQGVAARPGDVELAMPAAGPPGAPESYRVIVSGGKVRVTGGDEAGVFYGTRTLKQAVRSGGGLAEGVLRDAPAKPKRGFALDTARKHFDAAWIEDRIREMGDLKLNELGLHFSDDQGFRIESATHPEIVSEDRLTKAEIRRIVALAASRHIRVVPEIDSPGHLGAVIAAHPGLQLRSVSGKPSRGAVDIANPEAAKIVDELLAEYADLFPGSYWHLGGDEYRALTVSDPEATYPQLTRAARAKHGPRARVQDLATSWLNDRAATVRRKGKSQLRAWNDGYFAGGTVDAPKSREVAYWTGKELGAREPLEYLREGRTVLNVNDEYLYYVLGEPNTFSYPTGRRIYDEWTPRVLRHSDAVPARYDAQITGGQLTVWCDYHNAQTQAQVARGVRLPLRAVAQKLWDPRKPALDWTGFKELAAKVR</sequence>
<evidence type="ECO:0000313" key="9">
    <source>
        <dbReference type="Proteomes" id="UP001589718"/>
    </source>
</evidence>
<keyword evidence="5" id="KW-0812">Transmembrane</keyword>
<keyword evidence="9" id="KW-1185">Reference proteome</keyword>
<dbReference type="Pfam" id="PF02838">
    <property type="entry name" value="Glyco_hydro_20b"/>
    <property type="match status" value="1"/>
</dbReference>
<dbReference type="GO" id="GO:0016787">
    <property type="term" value="F:hydrolase activity"/>
    <property type="evidence" value="ECO:0007669"/>
    <property type="project" value="UniProtKB-KW"/>
</dbReference>
<feature type="region of interest" description="Disordered" evidence="4">
    <location>
        <begin position="64"/>
        <end position="119"/>
    </location>
</feature>
<keyword evidence="3" id="KW-0326">Glycosidase</keyword>
<dbReference type="InterPro" id="IPR015882">
    <property type="entry name" value="HEX_bac_N"/>
</dbReference>
<dbReference type="PANTHER" id="PTHR43678:SF1">
    <property type="entry name" value="BETA-N-ACETYLHEXOSAMINIDASE"/>
    <property type="match status" value="1"/>
</dbReference>
<feature type="domain" description="Glycoside hydrolase family 20 catalytic" evidence="6">
    <location>
        <begin position="243"/>
        <end position="569"/>
    </location>
</feature>
<keyword evidence="5" id="KW-0472">Membrane</keyword>
<evidence type="ECO:0000313" key="8">
    <source>
        <dbReference type="EMBL" id="MFB9522056.1"/>
    </source>
</evidence>
<dbReference type="Gene3D" id="3.20.20.80">
    <property type="entry name" value="Glycosidases"/>
    <property type="match status" value="1"/>
</dbReference>
<dbReference type="SUPFAM" id="SSF51445">
    <property type="entry name" value="(Trans)glycosidases"/>
    <property type="match status" value="1"/>
</dbReference>
<dbReference type="InterPro" id="IPR017853">
    <property type="entry name" value="GH"/>
</dbReference>
<evidence type="ECO:0000256" key="3">
    <source>
        <dbReference type="ARBA" id="ARBA00023295"/>
    </source>
</evidence>
<feature type="compositionally biased region" description="Basic residues" evidence="4">
    <location>
        <begin position="27"/>
        <end position="41"/>
    </location>
</feature>
<dbReference type="PANTHER" id="PTHR43678">
    <property type="entry name" value="PUTATIVE (AFU_ORTHOLOGUE AFUA_2G00640)-RELATED"/>
    <property type="match status" value="1"/>
</dbReference>
<feature type="transmembrane region" description="Helical" evidence="5">
    <location>
        <begin position="44"/>
        <end position="64"/>
    </location>
</feature>
<keyword evidence="2 8" id="KW-0378">Hydrolase</keyword>
<dbReference type="InterPro" id="IPR052764">
    <property type="entry name" value="GH20_Enzymes"/>
</dbReference>
<dbReference type="Gene3D" id="3.30.379.10">
    <property type="entry name" value="Chitobiase/beta-hexosaminidase domain 2-like"/>
    <property type="match status" value="1"/>
</dbReference>
<feature type="domain" description="Beta-hexosaminidase bacterial type N-terminal" evidence="7">
    <location>
        <begin position="116"/>
        <end position="237"/>
    </location>
</feature>
<dbReference type="EMBL" id="JBHMCR010000009">
    <property type="protein sequence ID" value="MFB9522056.1"/>
    <property type="molecule type" value="Genomic_DNA"/>
</dbReference>
<dbReference type="PRINTS" id="PR00738">
    <property type="entry name" value="GLHYDRLASE20"/>
</dbReference>
<feature type="compositionally biased region" description="Gly residues" evidence="4">
    <location>
        <begin position="17"/>
        <end position="26"/>
    </location>
</feature>
<feature type="region of interest" description="Disordered" evidence="4">
    <location>
        <begin position="1"/>
        <end position="42"/>
    </location>
</feature>
<keyword evidence="5" id="KW-1133">Transmembrane helix</keyword>
<proteinExistence type="inferred from homology"/>
<evidence type="ECO:0000256" key="5">
    <source>
        <dbReference type="SAM" id="Phobius"/>
    </source>
</evidence>
<comment type="similarity">
    <text evidence="1">Belongs to the glycosyl hydrolase 20 family.</text>
</comment>
<evidence type="ECO:0000256" key="2">
    <source>
        <dbReference type="ARBA" id="ARBA00022801"/>
    </source>
</evidence>
<evidence type="ECO:0000259" key="6">
    <source>
        <dbReference type="Pfam" id="PF00728"/>
    </source>
</evidence>
<dbReference type="InterPro" id="IPR025705">
    <property type="entry name" value="Beta_hexosaminidase_sua/sub"/>
</dbReference>
<gene>
    <name evidence="8" type="ORF">ACFFTU_19100</name>
</gene>
<comment type="caution">
    <text evidence="8">The sequence shown here is derived from an EMBL/GenBank/DDBJ whole genome shotgun (WGS) entry which is preliminary data.</text>
</comment>
<dbReference type="InterPro" id="IPR015883">
    <property type="entry name" value="Glyco_hydro_20_cat"/>
</dbReference>
<name>A0ABV5PFU0_STRCM</name>
<accession>A0ABV5PFU0</accession>
<evidence type="ECO:0000259" key="7">
    <source>
        <dbReference type="Pfam" id="PF02838"/>
    </source>
</evidence>
<dbReference type="Proteomes" id="UP001589718">
    <property type="component" value="Unassembled WGS sequence"/>
</dbReference>
<dbReference type="CDD" id="cd06564">
    <property type="entry name" value="GH20_DspB_LnbB-like"/>
    <property type="match status" value="1"/>
</dbReference>
<dbReference type="Pfam" id="PF00728">
    <property type="entry name" value="Glyco_hydro_20"/>
    <property type="match status" value="1"/>
</dbReference>
<dbReference type="RefSeq" id="WP_345228807.1">
    <property type="nucleotide sequence ID" value="NZ_BAAAXE010000015.1"/>
</dbReference>
<protein>
    <submittedName>
        <fullName evidence="8">Glycoside hydrolase family 20 protein</fullName>
    </submittedName>
</protein>
<dbReference type="InterPro" id="IPR029018">
    <property type="entry name" value="Hex-like_dom2"/>
</dbReference>
<reference evidence="8 9" key="1">
    <citation type="submission" date="2024-09" db="EMBL/GenBank/DDBJ databases">
        <authorList>
            <person name="Sun Q."/>
            <person name="Mori K."/>
        </authorList>
    </citation>
    <scope>NUCLEOTIDE SEQUENCE [LARGE SCALE GENOMIC DNA]</scope>
    <source>
        <strain evidence="8 9">JCM 4362</strain>
    </source>
</reference>
<dbReference type="SUPFAM" id="SSF55545">
    <property type="entry name" value="beta-N-acetylhexosaminidase-like domain"/>
    <property type="match status" value="1"/>
</dbReference>
<evidence type="ECO:0000256" key="4">
    <source>
        <dbReference type="SAM" id="MobiDB-lite"/>
    </source>
</evidence>
<organism evidence="8 9">
    <name type="scientific">Streptomyces cremeus</name>
    <dbReference type="NCBI Taxonomy" id="66881"/>
    <lineage>
        <taxon>Bacteria</taxon>
        <taxon>Bacillati</taxon>
        <taxon>Actinomycetota</taxon>
        <taxon>Actinomycetes</taxon>
        <taxon>Kitasatosporales</taxon>
        <taxon>Streptomycetaceae</taxon>
        <taxon>Streptomyces</taxon>
    </lineage>
</organism>
<evidence type="ECO:0000256" key="1">
    <source>
        <dbReference type="ARBA" id="ARBA00006285"/>
    </source>
</evidence>